<evidence type="ECO:0000256" key="2">
    <source>
        <dbReference type="ARBA" id="ARBA00012379"/>
    </source>
</evidence>
<dbReference type="InterPro" id="IPR029054">
    <property type="entry name" value="dUTPase-like"/>
</dbReference>
<reference evidence="7 8" key="1">
    <citation type="journal article" date="2016" name="Nat. Commun.">
        <title>Thousands of microbial genomes shed light on interconnected biogeochemical processes in an aquifer system.</title>
        <authorList>
            <person name="Anantharaman K."/>
            <person name="Brown C.T."/>
            <person name="Hug L.A."/>
            <person name="Sharon I."/>
            <person name="Castelle C.J."/>
            <person name="Probst A.J."/>
            <person name="Thomas B.C."/>
            <person name="Singh A."/>
            <person name="Wilkins M.J."/>
            <person name="Karaoz U."/>
            <person name="Brodie E.L."/>
            <person name="Williams K.H."/>
            <person name="Hubbard S.S."/>
            <person name="Banfield J.F."/>
        </authorList>
    </citation>
    <scope>NUCLEOTIDE SEQUENCE [LARGE SCALE GENOMIC DNA]</scope>
</reference>
<evidence type="ECO:0000256" key="1">
    <source>
        <dbReference type="ARBA" id="ARBA00006581"/>
    </source>
</evidence>
<dbReference type="InterPro" id="IPR033704">
    <property type="entry name" value="dUTPase_trimeric"/>
</dbReference>
<dbReference type="NCBIfam" id="TIGR00576">
    <property type="entry name" value="dut"/>
    <property type="match status" value="1"/>
</dbReference>
<dbReference type="InterPro" id="IPR036157">
    <property type="entry name" value="dUTPase-like_sf"/>
</dbReference>
<dbReference type="SUPFAM" id="SSF51283">
    <property type="entry name" value="dUTPase-like"/>
    <property type="match status" value="1"/>
</dbReference>
<dbReference type="GO" id="GO:0046081">
    <property type="term" value="P:dUTP catabolic process"/>
    <property type="evidence" value="ECO:0007669"/>
    <property type="project" value="InterPro"/>
</dbReference>
<dbReference type="Pfam" id="PF00692">
    <property type="entry name" value="dUTPase"/>
    <property type="match status" value="1"/>
</dbReference>
<dbReference type="GO" id="GO:0006226">
    <property type="term" value="P:dUMP biosynthetic process"/>
    <property type="evidence" value="ECO:0007669"/>
    <property type="project" value="InterPro"/>
</dbReference>
<organism evidence="7 8">
    <name type="scientific">Candidatus Wildermuthbacteria bacterium RIFCSPHIGHO2_02_FULL_47_17</name>
    <dbReference type="NCBI Taxonomy" id="1802452"/>
    <lineage>
        <taxon>Bacteria</taxon>
        <taxon>Candidatus Wildermuthiibacteriota</taxon>
    </lineage>
</organism>
<dbReference type="EMBL" id="MHTX01000024">
    <property type="protein sequence ID" value="OHA68034.1"/>
    <property type="molecule type" value="Genomic_DNA"/>
</dbReference>
<gene>
    <name evidence="7" type="ORF">A3D59_03165</name>
</gene>
<dbReference type="Gene3D" id="2.70.40.10">
    <property type="match status" value="1"/>
</dbReference>
<dbReference type="PANTHER" id="PTHR11241">
    <property type="entry name" value="DEOXYURIDINE 5'-TRIPHOSPHATE NUCLEOTIDOHYDROLASE"/>
    <property type="match status" value="1"/>
</dbReference>
<sequence length="139" mass="15085">MKIRIQTINSSAKLPVFAYEGDAGMDLFSCEDCEIEPMEVKAVGTGLKIAVPAGHAGFVWDKSGLAFNGRLKTLAGVLDSGYRGEFKVVLCNLGQVPYWVKKHQKIAQLIIQKVERPEIIEGALDDTERGEKGFGSSGV</sequence>
<dbReference type="NCBIfam" id="NF001862">
    <property type="entry name" value="PRK00601.1"/>
    <property type="match status" value="1"/>
</dbReference>
<evidence type="ECO:0000313" key="8">
    <source>
        <dbReference type="Proteomes" id="UP000179258"/>
    </source>
</evidence>
<comment type="caution">
    <text evidence="7">The sequence shown here is derived from an EMBL/GenBank/DDBJ whole genome shotgun (WGS) entry which is preliminary data.</text>
</comment>
<proteinExistence type="inferred from homology"/>
<protein>
    <recommendedName>
        <fullName evidence="2">dUTP diphosphatase</fullName>
        <ecNumber evidence="2">3.6.1.23</ecNumber>
    </recommendedName>
</protein>
<evidence type="ECO:0000256" key="5">
    <source>
        <dbReference type="ARBA" id="ARBA00047686"/>
    </source>
</evidence>
<evidence type="ECO:0000256" key="3">
    <source>
        <dbReference type="ARBA" id="ARBA00022801"/>
    </source>
</evidence>
<dbReference type="GO" id="GO:0004170">
    <property type="term" value="F:dUTP diphosphatase activity"/>
    <property type="evidence" value="ECO:0007669"/>
    <property type="project" value="UniProtKB-EC"/>
</dbReference>
<dbReference type="GO" id="GO:0000287">
    <property type="term" value="F:magnesium ion binding"/>
    <property type="evidence" value="ECO:0007669"/>
    <property type="project" value="InterPro"/>
</dbReference>
<evidence type="ECO:0000313" key="7">
    <source>
        <dbReference type="EMBL" id="OHA68034.1"/>
    </source>
</evidence>
<keyword evidence="3 7" id="KW-0378">Hydrolase</keyword>
<dbReference type="EC" id="3.6.1.23" evidence="2"/>
<evidence type="ECO:0000256" key="4">
    <source>
        <dbReference type="ARBA" id="ARBA00023080"/>
    </source>
</evidence>
<dbReference type="CDD" id="cd07557">
    <property type="entry name" value="trimeric_dUTPase"/>
    <property type="match status" value="1"/>
</dbReference>
<dbReference type="Proteomes" id="UP000179258">
    <property type="component" value="Unassembled WGS sequence"/>
</dbReference>
<comment type="catalytic activity">
    <reaction evidence="5">
        <text>dUTP + H2O = dUMP + diphosphate + H(+)</text>
        <dbReference type="Rhea" id="RHEA:10248"/>
        <dbReference type="ChEBI" id="CHEBI:15377"/>
        <dbReference type="ChEBI" id="CHEBI:15378"/>
        <dbReference type="ChEBI" id="CHEBI:33019"/>
        <dbReference type="ChEBI" id="CHEBI:61555"/>
        <dbReference type="ChEBI" id="CHEBI:246422"/>
        <dbReference type="EC" id="3.6.1.23"/>
    </reaction>
</comment>
<name>A0A1G2R5B6_9BACT</name>
<accession>A0A1G2R5B6</accession>
<keyword evidence="4" id="KW-0546">Nucleotide metabolism</keyword>
<dbReference type="InterPro" id="IPR008181">
    <property type="entry name" value="dUTPase"/>
</dbReference>
<feature type="domain" description="dUTPase-like" evidence="6">
    <location>
        <begin position="12"/>
        <end position="138"/>
    </location>
</feature>
<comment type="similarity">
    <text evidence="1">Belongs to the dUTPase family.</text>
</comment>
<evidence type="ECO:0000259" key="6">
    <source>
        <dbReference type="Pfam" id="PF00692"/>
    </source>
</evidence>
<dbReference type="AlphaFoldDB" id="A0A1G2R5B6"/>
<dbReference type="PANTHER" id="PTHR11241:SF0">
    <property type="entry name" value="DEOXYURIDINE 5'-TRIPHOSPHATE NUCLEOTIDOHYDROLASE"/>
    <property type="match status" value="1"/>
</dbReference>